<reference evidence="3 4" key="1">
    <citation type="submission" date="2024-02" db="EMBL/GenBank/DDBJ databases">
        <authorList>
            <person name="Chen Y."/>
            <person name="Shah S."/>
            <person name="Dougan E. K."/>
            <person name="Thang M."/>
            <person name="Chan C."/>
        </authorList>
    </citation>
    <scope>NUCLEOTIDE SEQUENCE [LARGE SCALE GENOMIC DNA]</scope>
</reference>
<evidence type="ECO:0000313" key="4">
    <source>
        <dbReference type="Proteomes" id="UP001642484"/>
    </source>
</evidence>
<dbReference type="Gene3D" id="2.170.270.10">
    <property type="entry name" value="SET domain"/>
    <property type="match status" value="1"/>
</dbReference>
<name>A0ABP0P1K8_9DINO</name>
<evidence type="ECO:0000313" key="3">
    <source>
        <dbReference type="EMBL" id="CAK9069533.1"/>
    </source>
</evidence>
<feature type="domain" description="SET" evidence="2">
    <location>
        <begin position="71"/>
        <end position="214"/>
    </location>
</feature>
<gene>
    <name evidence="3" type="ORF">CCMP2556_LOCUS34200</name>
</gene>
<feature type="region of interest" description="Disordered" evidence="1">
    <location>
        <begin position="1"/>
        <end position="23"/>
    </location>
</feature>
<keyword evidence="4" id="KW-1185">Reference proteome</keyword>
<dbReference type="PROSITE" id="PS50280">
    <property type="entry name" value="SET"/>
    <property type="match status" value="1"/>
</dbReference>
<dbReference type="InterPro" id="IPR001214">
    <property type="entry name" value="SET_dom"/>
</dbReference>
<dbReference type="SMART" id="SM00317">
    <property type="entry name" value="SET"/>
    <property type="match status" value="1"/>
</dbReference>
<dbReference type="SUPFAM" id="SSF82199">
    <property type="entry name" value="SET domain"/>
    <property type="match status" value="1"/>
</dbReference>
<comment type="caution">
    <text evidence="3">The sequence shown here is derived from an EMBL/GenBank/DDBJ whole genome shotgun (WGS) entry which is preliminary data.</text>
</comment>
<dbReference type="Pfam" id="PF00856">
    <property type="entry name" value="SET"/>
    <property type="match status" value="1"/>
</dbReference>
<evidence type="ECO:0000256" key="1">
    <source>
        <dbReference type="SAM" id="MobiDB-lite"/>
    </source>
</evidence>
<feature type="region of interest" description="Disordered" evidence="1">
    <location>
        <begin position="48"/>
        <end position="71"/>
    </location>
</feature>
<dbReference type="InterPro" id="IPR046341">
    <property type="entry name" value="SET_dom_sf"/>
</dbReference>
<dbReference type="PANTHER" id="PTHR47332">
    <property type="entry name" value="SET DOMAIN-CONTAINING PROTEIN 5"/>
    <property type="match status" value="1"/>
</dbReference>
<protein>
    <recommendedName>
        <fullName evidence="2">SET domain-containing protein</fullName>
    </recommendedName>
</protein>
<proteinExistence type="predicted"/>
<evidence type="ECO:0000259" key="2">
    <source>
        <dbReference type="PROSITE" id="PS50280"/>
    </source>
</evidence>
<dbReference type="EMBL" id="CAXAMN010022461">
    <property type="protein sequence ID" value="CAK9069533.1"/>
    <property type="molecule type" value="Genomic_DNA"/>
</dbReference>
<dbReference type="PANTHER" id="PTHR47332:SF4">
    <property type="entry name" value="SET DOMAIN-CONTAINING PROTEIN 5"/>
    <property type="match status" value="1"/>
</dbReference>
<dbReference type="Proteomes" id="UP001642484">
    <property type="component" value="Unassembled WGS sequence"/>
</dbReference>
<dbReference type="CDD" id="cd20071">
    <property type="entry name" value="SET_SMYD"/>
    <property type="match status" value="1"/>
</dbReference>
<accession>A0ABP0P1K8</accession>
<sequence>MRPWRSPRITAPVNAPHLPASGAAHRRQRLAGRGTAVAVAVTALGSAAARRTPRAARRSPGTEPRGEARSSDVTLEVVEVFGCGLGTLSLKDLEPGELVLAERPVLRFDASDAALRRAERRLAQLPRAQRDAVLELEDSVSFGPKTFRGILETNGMDCEGPVSSESDPKALFLRLSRLNHSCNANCDYSWRQDIMEIYAQRKIIAGEELCIPYIDLREPRQVRRQMLKENWCFRCECEVCSAWTVASDARRVRLGELSAMMYRARAPERLVRIARKLLRLYKEECINAQSYRKEACKFGYEASLRLEDVDLAPRFARLGLQSSLICHGPAHEETQEWLEISSLWS</sequence>
<dbReference type="InterPro" id="IPR053185">
    <property type="entry name" value="SET_domain_protein"/>
</dbReference>
<organism evidence="3 4">
    <name type="scientific">Durusdinium trenchii</name>
    <dbReference type="NCBI Taxonomy" id="1381693"/>
    <lineage>
        <taxon>Eukaryota</taxon>
        <taxon>Sar</taxon>
        <taxon>Alveolata</taxon>
        <taxon>Dinophyceae</taxon>
        <taxon>Suessiales</taxon>
        <taxon>Symbiodiniaceae</taxon>
        <taxon>Durusdinium</taxon>
    </lineage>
</organism>